<dbReference type="PANTHER" id="PTHR30055">
    <property type="entry name" value="HTH-TYPE TRANSCRIPTIONAL REGULATOR RUTR"/>
    <property type="match status" value="1"/>
</dbReference>
<dbReference type="KEGG" id="caul:KCG34_25055"/>
<dbReference type="InterPro" id="IPR050109">
    <property type="entry name" value="HTH-type_TetR-like_transc_reg"/>
</dbReference>
<sequence>MDTASPVAAPRTRRRKKPEDRRQDLLDAAVACLAEHGPRGATGREVCRRAGVSHGLLQHYFGAQEDLFLEAYEALSARFLDDLARALGAASEPRIALRALFQALFSKDWGGADIFGAWIAFWSMVGSDPRFARVHDEHKRRQESLLATAFQRRAPTAAGLPAEDCAMLMSAVMDGLWLEFCLSPGALAAERAVDLCCKALDRILGEAEAPN</sequence>
<evidence type="ECO:0000313" key="9">
    <source>
        <dbReference type="Proteomes" id="UP000676409"/>
    </source>
</evidence>
<evidence type="ECO:0000313" key="8">
    <source>
        <dbReference type="EMBL" id="QUD88259.1"/>
    </source>
</evidence>
<evidence type="ECO:0000256" key="5">
    <source>
        <dbReference type="PROSITE-ProRule" id="PRU00335"/>
    </source>
</evidence>
<feature type="region of interest" description="Disordered" evidence="6">
    <location>
        <begin position="1"/>
        <end position="21"/>
    </location>
</feature>
<organism evidence="8 9">
    <name type="scientific">Phenylobacterium montanum</name>
    <dbReference type="NCBI Taxonomy" id="2823693"/>
    <lineage>
        <taxon>Bacteria</taxon>
        <taxon>Pseudomonadati</taxon>
        <taxon>Pseudomonadota</taxon>
        <taxon>Alphaproteobacteria</taxon>
        <taxon>Caulobacterales</taxon>
        <taxon>Caulobacteraceae</taxon>
        <taxon>Phenylobacterium</taxon>
    </lineage>
</organism>
<dbReference type="AlphaFoldDB" id="A0A975IV66"/>
<dbReference type="InterPro" id="IPR001647">
    <property type="entry name" value="HTH_TetR"/>
</dbReference>
<keyword evidence="2" id="KW-0805">Transcription regulation</keyword>
<evidence type="ECO:0000259" key="7">
    <source>
        <dbReference type="PROSITE" id="PS50977"/>
    </source>
</evidence>
<evidence type="ECO:0000256" key="4">
    <source>
        <dbReference type="ARBA" id="ARBA00023163"/>
    </source>
</evidence>
<evidence type="ECO:0000256" key="2">
    <source>
        <dbReference type="ARBA" id="ARBA00023015"/>
    </source>
</evidence>
<dbReference type="PRINTS" id="PR00455">
    <property type="entry name" value="HTHTETR"/>
</dbReference>
<proteinExistence type="predicted"/>
<dbReference type="Proteomes" id="UP000676409">
    <property type="component" value="Chromosome"/>
</dbReference>
<feature type="DNA-binding region" description="H-T-H motif" evidence="5">
    <location>
        <begin position="42"/>
        <end position="61"/>
    </location>
</feature>
<dbReference type="SUPFAM" id="SSF46689">
    <property type="entry name" value="Homeodomain-like"/>
    <property type="match status" value="1"/>
</dbReference>
<dbReference type="InterPro" id="IPR036271">
    <property type="entry name" value="Tet_transcr_reg_TetR-rel_C_sf"/>
</dbReference>
<keyword evidence="9" id="KW-1185">Reference proteome</keyword>
<dbReference type="GO" id="GO:0000976">
    <property type="term" value="F:transcription cis-regulatory region binding"/>
    <property type="evidence" value="ECO:0007669"/>
    <property type="project" value="TreeGrafter"/>
</dbReference>
<keyword evidence="4" id="KW-0804">Transcription</keyword>
<keyword evidence="1" id="KW-0678">Repressor</keyword>
<dbReference type="Pfam" id="PF00440">
    <property type="entry name" value="TetR_N"/>
    <property type="match status" value="1"/>
</dbReference>
<dbReference type="PANTHER" id="PTHR30055:SF228">
    <property type="entry name" value="TRANSCRIPTIONAL REGULATOR-RELATED"/>
    <property type="match status" value="1"/>
</dbReference>
<gene>
    <name evidence="8" type="ORF">KCG34_25055</name>
</gene>
<name>A0A975IV66_9CAUL</name>
<evidence type="ECO:0000256" key="1">
    <source>
        <dbReference type="ARBA" id="ARBA00022491"/>
    </source>
</evidence>
<dbReference type="SUPFAM" id="SSF48498">
    <property type="entry name" value="Tetracyclin repressor-like, C-terminal domain"/>
    <property type="match status" value="1"/>
</dbReference>
<protein>
    <submittedName>
        <fullName evidence="8">TetR family transcriptional regulator C-terminal domain-containing protein</fullName>
    </submittedName>
</protein>
<evidence type="ECO:0000256" key="6">
    <source>
        <dbReference type="SAM" id="MobiDB-lite"/>
    </source>
</evidence>
<dbReference type="Pfam" id="PF13977">
    <property type="entry name" value="TetR_C_6"/>
    <property type="match status" value="1"/>
</dbReference>
<dbReference type="PROSITE" id="PS50977">
    <property type="entry name" value="HTH_TETR_2"/>
    <property type="match status" value="1"/>
</dbReference>
<reference evidence="8" key="1">
    <citation type="submission" date="2021-04" db="EMBL/GenBank/DDBJ databases">
        <title>The complete genome sequence of Caulobacter sp. S6.</title>
        <authorList>
            <person name="Tang Y."/>
            <person name="Ouyang W."/>
            <person name="Liu Q."/>
            <person name="Huang B."/>
            <person name="Guo Z."/>
            <person name="Lei P."/>
        </authorList>
    </citation>
    <scope>NUCLEOTIDE SEQUENCE</scope>
    <source>
        <strain evidence="8">S6</strain>
    </source>
</reference>
<dbReference type="GO" id="GO:0003700">
    <property type="term" value="F:DNA-binding transcription factor activity"/>
    <property type="evidence" value="ECO:0007669"/>
    <property type="project" value="TreeGrafter"/>
</dbReference>
<dbReference type="Gene3D" id="1.10.357.10">
    <property type="entry name" value="Tetracycline Repressor, domain 2"/>
    <property type="match status" value="1"/>
</dbReference>
<dbReference type="EMBL" id="CP073078">
    <property type="protein sequence ID" value="QUD88259.1"/>
    <property type="molecule type" value="Genomic_DNA"/>
</dbReference>
<dbReference type="InterPro" id="IPR039538">
    <property type="entry name" value="BetI_C"/>
</dbReference>
<evidence type="ECO:0000256" key="3">
    <source>
        <dbReference type="ARBA" id="ARBA00023125"/>
    </source>
</evidence>
<feature type="domain" description="HTH tetR-type" evidence="7">
    <location>
        <begin position="19"/>
        <end position="79"/>
    </location>
</feature>
<keyword evidence="3 5" id="KW-0238">DNA-binding</keyword>
<accession>A0A975IV66</accession>
<dbReference type="RefSeq" id="WP_211938310.1">
    <property type="nucleotide sequence ID" value="NZ_CP073078.1"/>
</dbReference>
<dbReference type="InterPro" id="IPR009057">
    <property type="entry name" value="Homeodomain-like_sf"/>
</dbReference>